<dbReference type="RefSeq" id="XP_028254163.1">
    <property type="nucleotide sequence ID" value="XM_028398362.1"/>
</dbReference>
<dbReference type="Pfam" id="PF19274">
    <property type="entry name" value="PI4K_N"/>
    <property type="match status" value="1"/>
</dbReference>
<gene>
    <name evidence="5" type="primary">LOC114429701</name>
</gene>
<evidence type="ECO:0000259" key="3">
    <source>
        <dbReference type="Pfam" id="PF19274"/>
    </source>
</evidence>
<protein>
    <submittedName>
        <fullName evidence="5">Phosphatidylinositol 4-kinase alpha-like</fullName>
    </submittedName>
</protein>
<evidence type="ECO:0000256" key="2">
    <source>
        <dbReference type="SAM" id="MobiDB-lite"/>
    </source>
</evidence>
<name>A0A6P7HJJ8_9TELE</name>
<dbReference type="InParanoid" id="A0A6P7HJJ8"/>
<evidence type="ECO:0000256" key="1">
    <source>
        <dbReference type="ARBA" id="ARBA00006209"/>
    </source>
</evidence>
<dbReference type="OrthoDB" id="10264149at2759"/>
<evidence type="ECO:0000313" key="4">
    <source>
        <dbReference type="Proteomes" id="UP000515145"/>
    </source>
</evidence>
<reference evidence="5" key="1">
    <citation type="submission" date="2025-08" db="UniProtKB">
        <authorList>
            <consortium name="RefSeq"/>
        </authorList>
    </citation>
    <scope>IDENTIFICATION</scope>
</reference>
<dbReference type="AlphaFoldDB" id="A0A6P7HJJ8"/>
<sequence length="946" mass="106115">MSLNGGEGDRGFYFNTVLSLARSLAAHRQAPIEKVQKLQCMCPVDFRGVFQLDERRRDAVIALGIFLVESNLQHKDAIVPYLLGLLKGLPKVQWIEESSERKGRETLPVAENFSFSLVTLLSDVAQRDETLQGQILEAVMEIMQVLQDICKNPEAHDKEYLCRYTVPALLGVARAFGRYSNTDEALLSKLFPRPVTPVLSTADDSDTARRRSFNDFRSILPSSLLTVCQGDTLKRKGSAMSSASQQASPERSGLTPSSPADPSAQYFEGSYLPDGSAVDPDYYFSTISSSFSISPLFTGSSSGEFRVPLDTLRQLLHMVEQFVSEMFLKSLDDALAELLEINPGLHLHYKTFSDPLYVAIFKMLRDTLYNLKDLQTDYVKEVHDFVLEQFSSSQSELQRILHDVEYLQSELSPLKLRCQANAACVDLMVWAVTEEQGAENLCTKLSEKLQSKTSSKVIIAHMPLLICCLQGLGRLCERFPVVAHSVTMSLKDFLVVPSPVLVKLYKYHSQYTPGGGEIKIHVTNEHSQSTLSTPSNKKSQPSMYEQLRDISIDNICRCLKAGLTMDNVIVEAFLASLSNRLYIYQENDKDAHLIPDHTIRALGHIAVALRDTPRVMEPILQILQQKFCQPPSQLDVLIIDQLGCMVITGNQYIYQEVWNLFQQISVKASSMVYSTKDYKDHGYRHCSLAVINALGNIAANLQAEHMVDELLVNLLELFVQLGLEGKRASERASDKGPALKASSSAGNLGVLIPVIAVLTKRLPPIKEAKPRLQKLFRDFWLYSVVMGFAVEGSGLWPEEWYEGVCEIATKSPLLTFPSGEPLRSELQYNSALKNDTVTPAELNDLRSTIINLLDPPPEVSALINKLDFAMSTYLLSVYRLEYMRMLHSLDSDRFQVMFRYFEDRAIQKDKSGMMQCVIAVSDKVFEVFLQMMAEKVTTRTKPSTLC</sequence>
<evidence type="ECO:0000313" key="5">
    <source>
        <dbReference type="RefSeq" id="XP_028254163.1"/>
    </source>
</evidence>
<feature type="region of interest" description="Disordered" evidence="2">
    <location>
        <begin position="238"/>
        <end position="261"/>
    </location>
</feature>
<keyword evidence="4" id="KW-1185">Reference proteome</keyword>
<dbReference type="SUPFAM" id="SSF48371">
    <property type="entry name" value="ARM repeat"/>
    <property type="match status" value="1"/>
</dbReference>
<feature type="compositionally biased region" description="Low complexity" evidence="2">
    <location>
        <begin position="238"/>
        <end position="248"/>
    </location>
</feature>
<dbReference type="Proteomes" id="UP000515145">
    <property type="component" value="Unplaced"/>
</dbReference>
<feature type="domain" description="PI4-kinase N-terminal" evidence="3">
    <location>
        <begin position="361"/>
        <end position="789"/>
    </location>
</feature>
<organism evidence="4 5">
    <name type="scientific">Parambassis ranga</name>
    <name type="common">Indian glassy fish</name>
    <dbReference type="NCBI Taxonomy" id="210632"/>
    <lineage>
        <taxon>Eukaryota</taxon>
        <taxon>Metazoa</taxon>
        <taxon>Chordata</taxon>
        <taxon>Craniata</taxon>
        <taxon>Vertebrata</taxon>
        <taxon>Euteleostomi</taxon>
        <taxon>Actinopterygii</taxon>
        <taxon>Neopterygii</taxon>
        <taxon>Teleostei</taxon>
        <taxon>Neoteleostei</taxon>
        <taxon>Acanthomorphata</taxon>
        <taxon>Ovalentaria</taxon>
        <taxon>Ambassidae</taxon>
        <taxon>Parambassis</taxon>
    </lineage>
</organism>
<comment type="similarity">
    <text evidence="1">Belongs to the PI3/PI4-kinase family. Type III PI4K subfamily.</text>
</comment>
<proteinExistence type="inferred from homology"/>
<accession>A0A6P7HJJ8</accession>
<dbReference type="InterPro" id="IPR016024">
    <property type="entry name" value="ARM-type_fold"/>
</dbReference>
<dbReference type="GeneID" id="114429701"/>
<dbReference type="InterPro" id="IPR045495">
    <property type="entry name" value="PI4K_N"/>
</dbReference>